<comment type="caution">
    <text evidence="2">The sequence shown here is derived from an EMBL/GenBank/DDBJ whole genome shotgun (WGS) entry which is preliminary data.</text>
</comment>
<feature type="region of interest" description="Disordered" evidence="1">
    <location>
        <begin position="244"/>
        <end position="277"/>
    </location>
</feature>
<gene>
    <name evidence="2" type="ORF">V9T40_003359</name>
</gene>
<dbReference type="AlphaFoldDB" id="A0AAN9TQJ3"/>
<feature type="compositionally biased region" description="Polar residues" evidence="1">
    <location>
        <begin position="254"/>
        <end position="263"/>
    </location>
</feature>
<feature type="compositionally biased region" description="Acidic residues" evidence="1">
    <location>
        <begin position="264"/>
        <end position="277"/>
    </location>
</feature>
<protein>
    <submittedName>
        <fullName evidence="2">Uncharacterized protein</fullName>
    </submittedName>
</protein>
<keyword evidence="3" id="KW-1185">Reference proteome</keyword>
<reference evidence="2 3" key="1">
    <citation type="submission" date="2024-03" db="EMBL/GenBank/DDBJ databases">
        <title>Adaptation during the transition from Ophiocordyceps entomopathogen to insect associate is accompanied by gene loss and intensified selection.</title>
        <authorList>
            <person name="Ward C.M."/>
            <person name="Onetto C.A."/>
            <person name="Borneman A.R."/>
        </authorList>
    </citation>
    <scope>NUCLEOTIDE SEQUENCE [LARGE SCALE GENOMIC DNA]</scope>
    <source>
        <strain evidence="2">AWRI1</strain>
        <tissue evidence="2">Single Adult Female</tissue>
    </source>
</reference>
<organism evidence="2 3">
    <name type="scientific">Parthenolecanium corni</name>
    <dbReference type="NCBI Taxonomy" id="536013"/>
    <lineage>
        <taxon>Eukaryota</taxon>
        <taxon>Metazoa</taxon>
        <taxon>Ecdysozoa</taxon>
        <taxon>Arthropoda</taxon>
        <taxon>Hexapoda</taxon>
        <taxon>Insecta</taxon>
        <taxon>Pterygota</taxon>
        <taxon>Neoptera</taxon>
        <taxon>Paraneoptera</taxon>
        <taxon>Hemiptera</taxon>
        <taxon>Sternorrhyncha</taxon>
        <taxon>Coccoidea</taxon>
        <taxon>Coccidae</taxon>
        <taxon>Parthenolecanium</taxon>
    </lineage>
</organism>
<dbReference type="EMBL" id="JBBCAQ010000006">
    <property type="protein sequence ID" value="KAK7603360.1"/>
    <property type="molecule type" value="Genomic_DNA"/>
</dbReference>
<evidence type="ECO:0000313" key="3">
    <source>
        <dbReference type="Proteomes" id="UP001367676"/>
    </source>
</evidence>
<name>A0AAN9TQJ3_9HEMI</name>
<evidence type="ECO:0000313" key="2">
    <source>
        <dbReference type="EMBL" id="KAK7603360.1"/>
    </source>
</evidence>
<accession>A0AAN9TQJ3</accession>
<dbReference type="Proteomes" id="UP001367676">
    <property type="component" value="Unassembled WGS sequence"/>
</dbReference>
<proteinExistence type="predicted"/>
<sequence>MELLFSKVQQNCDDNKDHTSTTFRAAFKTSVINNSGSKHSASAICENDDTEGLNSLKEILTEVQEFSPTNEQPEIPSGFELKPNQSKMSIQKYAYIAAFVARKLLKKFGTCATCQSQLLTPTIEEQHSLIEAKDFGNMLLAYPKAGFTRLFLEVSQIIHFFLPRICAQTQLVQTLGALINKYVTDKTFTCEHHNVCIFTLYKQLHISVYLHKWITSINRILSGKFSKTWNDEMKQKAQHYYDKSVARNKKVKQTKQPTASQTNEEWDEDDSEDPSFY</sequence>
<evidence type="ECO:0000256" key="1">
    <source>
        <dbReference type="SAM" id="MobiDB-lite"/>
    </source>
</evidence>